<dbReference type="SUPFAM" id="SSF55486">
    <property type="entry name" value="Metalloproteases ('zincins'), catalytic domain"/>
    <property type="match status" value="1"/>
</dbReference>
<reference evidence="3 4" key="2">
    <citation type="submission" date="2018-11" db="EMBL/GenBank/DDBJ databases">
        <authorList>
            <consortium name="Pathogen Informatics"/>
        </authorList>
    </citation>
    <scope>NUCLEOTIDE SEQUENCE [LARGE SCALE GENOMIC DNA]</scope>
</reference>
<feature type="binding site" evidence="1">
    <location>
        <position position="87"/>
    </location>
    <ligand>
        <name>Zn(2+)</name>
        <dbReference type="ChEBI" id="CHEBI:29105"/>
        <note>catalytic</note>
    </ligand>
</feature>
<dbReference type="PANTHER" id="PTHR13723">
    <property type="entry name" value="ADAMTS A DISINTEGRIN AND METALLOPROTEASE WITH THROMBOSPONDIN MOTIFS PROTEASE"/>
    <property type="match status" value="1"/>
</dbReference>
<accession>A0A0M3K1J4</accession>
<feature type="active site" evidence="1">
    <location>
        <position position="88"/>
    </location>
</feature>
<dbReference type="GO" id="GO:0030198">
    <property type="term" value="P:extracellular matrix organization"/>
    <property type="evidence" value="ECO:0007669"/>
    <property type="project" value="TreeGrafter"/>
</dbReference>
<comment type="caution">
    <text evidence="1">Lacks conserved residue(s) required for the propagation of feature annotation.</text>
</comment>
<evidence type="ECO:0000256" key="1">
    <source>
        <dbReference type="PROSITE-ProRule" id="PRU00276"/>
    </source>
</evidence>
<evidence type="ECO:0000313" key="4">
    <source>
        <dbReference type="Proteomes" id="UP000267096"/>
    </source>
</evidence>
<dbReference type="GO" id="GO:0006508">
    <property type="term" value="P:proteolysis"/>
    <property type="evidence" value="ECO:0007669"/>
    <property type="project" value="InterPro"/>
</dbReference>
<evidence type="ECO:0000313" key="3">
    <source>
        <dbReference type="EMBL" id="VDK51612.1"/>
    </source>
</evidence>
<evidence type="ECO:0000259" key="2">
    <source>
        <dbReference type="PROSITE" id="PS50215"/>
    </source>
</evidence>
<sequence length="277" mass="31056">MGRNYHGDGNVDRLLDAFCNYQYSKNPSQDSDPQHWDHALLFSGYDLYRGDLRTIAGYAAVKGMCTKERSCTINEGLDFGSVFVVTHELGHSLGMYHDGDNRCDLHCCIMSPTVGSGKTSWSACSVREMNIFVMQLGQRGRPNNCLMDGSHPSESSIMNVPSGQEFTLDEQCTFFHGDCWRHELKDGQKLSWQEFMLDKNRAKLLCDHLAITELDKFKWCMEGKCVQAKPSAIRKVNGGWSAWHDNGGSSSCTSECVPCSIAGQIRVRRSTRQCSKP</sequence>
<dbReference type="GO" id="GO:0004222">
    <property type="term" value="F:metalloendopeptidase activity"/>
    <property type="evidence" value="ECO:0007669"/>
    <property type="project" value="InterPro"/>
</dbReference>
<keyword evidence="4" id="KW-1185">Reference proteome</keyword>
<dbReference type="GO" id="GO:0031012">
    <property type="term" value="C:extracellular matrix"/>
    <property type="evidence" value="ECO:0007669"/>
    <property type="project" value="TreeGrafter"/>
</dbReference>
<dbReference type="AlphaFoldDB" id="A0A0M3K1J4"/>
<dbReference type="Proteomes" id="UP000267096">
    <property type="component" value="Unassembled WGS sequence"/>
</dbReference>
<evidence type="ECO:0000313" key="5">
    <source>
        <dbReference type="WBParaSite" id="ASIM_0001473901-mRNA-1"/>
    </source>
</evidence>
<dbReference type="WBParaSite" id="ASIM_0001473901-mRNA-1">
    <property type="protein sequence ID" value="ASIM_0001473901-mRNA-1"/>
    <property type="gene ID" value="ASIM_0001473901"/>
</dbReference>
<organism evidence="5">
    <name type="scientific">Anisakis simplex</name>
    <name type="common">Herring worm</name>
    <dbReference type="NCBI Taxonomy" id="6269"/>
    <lineage>
        <taxon>Eukaryota</taxon>
        <taxon>Metazoa</taxon>
        <taxon>Ecdysozoa</taxon>
        <taxon>Nematoda</taxon>
        <taxon>Chromadorea</taxon>
        <taxon>Rhabditida</taxon>
        <taxon>Spirurina</taxon>
        <taxon>Ascaridomorpha</taxon>
        <taxon>Ascaridoidea</taxon>
        <taxon>Anisakidae</taxon>
        <taxon>Anisakis</taxon>
        <taxon>Anisakis simplex complex</taxon>
    </lineage>
</organism>
<gene>
    <name evidence="3" type="ORF">ASIM_LOCUS14149</name>
</gene>
<keyword evidence="1" id="KW-0862">Zinc</keyword>
<dbReference type="EMBL" id="UYRR01031635">
    <property type="protein sequence ID" value="VDK51612.1"/>
    <property type="molecule type" value="Genomic_DNA"/>
</dbReference>
<dbReference type="PROSITE" id="PS50215">
    <property type="entry name" value="ADAM_MEPRO"/>
    <property type="match status" value="1"/>
</dbReference>
<dbReference type="GO" id="GO:0046872">
    <property type="term" value="F:metal ion binding"/>
    <property type="evidence" value="ECO:0007669"/>
    <property type="project" value="UniProtKB-KW"/>
</dbReference>
<dbReference type="InterPro" id="IPR024079">
    <property type="entry name" value="MetalloPept_cat_dom_sf"/>
</dbReference>
<name>A0A0M3K1J4_ANISI</name>
<proteinExistence type="predicted"/>
<dbReference type="OrthoDB" id="10035764at2759"/>
<keyword evidence="1" id="KW-0479">Metal-binding</keyword>
<protein>
    <submittedName>
        <fullName evidence="5">Stall (inferred by orthology to a D. melanogaster protein)</fullName>
    </submittedName>
</protein>
<feature type="binding site" evidence="1">
    <location>
        <position position="91"/>
    </location>
    <ligand>
        <name>Zn(2+)</name>
        <dbReference type="ChEBI" id="CHEBI:29105"/>
        <note>catalytic</note>
    </ligand>
</feature>
<feature type="binding site" evidence="1">
    <location>
        <position position="97"/>
    </location>
    <ligand>
        <name>Zn(2+)</name>
        <dbReference type="ChEBI" id="CHEBI:29105"/>
        <note>catalytic</note>
    </ligand>
</feature>
<dbReference type="Pfam" id="PF01421">
    <property type="entry name" value="Reprolysin"/>
    <property type="match status" value="1"/>
</dbReference>
<feature type="domain" description="Peptidase M12B" evidence="2">
    <location>
        <begin position="1"/>
        <end position="135"/>
    </location>
</feature>
<dbReference type="InterPro" id="IPR050439">
    <property type="entry name" value="ADAMTS_ADAMTS-like"/>
</dbReference>
<dbReference type="PANTHER" id="PTHR13723:SF291">
    <property type="entry name" value="PEPTIDASE M12B DOMAIN-CONTAINING PROTEIN"/>
    <property type="match status" value="1"/>
</dbReference>
<reference evidence="5" key="1">
    <citation type="submission" date="2017-02" db="UniProtKB">
        <authorList>
            <consortium name="WormBaseParasite"/>
        </authorList>
    </citation>
    <scope>IDENTIFICATION</scope>
</reference>
<dbReference type="InterPro" id="IPR001590">
    <property type="entry name" value="Peptidase_M12B"/>
</dbReference>
<dbReference type="Gene3D" id="3.40.390.10">
    <property type="entry name" value="Collagenase (Catalytic Domain)"/>
    <property type="match status" value="1"/>
</dbReference>